<proteinExistence type="predicted"/>
<reference evidence="2 3" key="1">
    <citation type="submission" date="2019-07" db="EMBL/GenBank/DDBJ databases">
        <title>Genomic Encyclopedia of Archaeal and Bacterial Type Strains, Phase II (KMG-II): from individual species to whole genera.</title>
        <authorList>
            <person name="Goeker M."/>
        </authorList>
    </citation>
    <scope>NUCLEOTIDE SEQUENCE [LARGE SCALE GENOMIC DNA]</scope>
    <source>
        <strain evidence="2 3">DSM 21935</strain>
    </source>
</reference>
<dbReference type="OrthoDB" id="9810976at2"/>
<dbReference type="InterPro" id="IPR052894">
    <property type="entry name" value="AsmA-related"/>
</dbReference>
<protein>
    <submittedName>
        <fullName evidence="2">AsmA family protein</fullName>
    </submittedName>
</protein>
<dbReference type="EMBL" id="VNHY01000002">
    <property type="protein sequence ID" value="TYP93692.1"/>
    <property type="molecule type" value="Genomic_DNA"/>
</dbReference>
<dbReference type="RefSeq" id="WP_148898748.1">
    <property type="nucleotide sequence ID" value="NZ_VNHY01000002.1"/>
</dbReference>
<dbReference type="GO" id="GO:0005886">
    <property type="term" value="C:plasma membrane"/>
    <property type="evidence" value="ECO:0007669"/>
    <property type="project" value="TreeGrafter"/>
</dbReference>
<dbReference type="AlphaFoldDB" id="A0A5D3YJF7"/>
<evidence type="ECO:0000313" key="3">
    <source>
        <dbReference type="Proteomes" id="UP000324595"/>
    </source>
</evidence>
<evidence type="ECO:0000313" key="2">
    <source>
        <dbReference type="EMBL" id="TYP93692.1"/>
    </source>
</evidence>
<dbReference type="Pfam" id="PF05359">
    <property type="entry name" value="DUF748"/>
    <property type="match status" value="1"/>
</dbReference>
<keyword evidence="1" id="KW-0812">Transmembrane</keyword>
<keyword evidence="3" id="KW-1185">Reference proteome</keyword>
<dbReference type="PANTHER" id="PTHR30441">
    <property type="entry name" value="DUF748 DOMAIN-CONTAINING PROTEIN"/>
    <property type="match status" value="1"/>
</dbReference>
<keyword evidence="1" id="KW-0472">Membrane</keyword>
<accession>A0A5D3YJF7</accession>
<dbReference type="PANTHER" id="PTHR30441:SF8">
    <property type="entry name" value="DUF748 DOMAIN-CONTAINING PROTEIN"/>
    <property type="match status" value="1"/>
</dbReference>
<name>A0A5D3YJF7_9BACT</name>
<dbReference type="Proteomes" id="UP000324595">
    <property type="component" value="Unassembled WGS sequence"/>
</dbReference>
<gene>
    <name evidence="2" type="ORF">LX73_1401</name>
</gene>
<comment type="caution">
    <text evidence="2">The sequence shown here is derived from an EMBL/GenBank/DDBJ whole genome shotgun (WGS) entry which is preliminary data.</text>
</comment>
<feature type="transmembrane region" description="Helical" evidence="1">
    <location>
        <begin position="6"/>
        <end position="26"/>
    </location>
</feature>
<sequence>MKPVFQALFGLIIVSAIGALILSFSLDGMVKSNLESTATEMLDTSVDVNDVSISILDGSGSIKGITIANPQGFSDSTAVELKEINMKVDLYSLLSDTVVVNKIQINKPELHYEQKTTGSNFDALTSNMKSDGSSKTYLAVDYLLVKNGRISLSTDIGGSKSMEAEFSQIEIEGIGRDRSSTTKQALRQILEPILKQAAQEAVKSGLKNKAKDVAEDLLDG</sequence>
<dbReference type="GO" id="GO:0090313">
    <property type="term" value="P:regulation of protein targeting to membrane"/>
    <property type="evidence" value="ECO:0007669"/>
    <property type="project" value="TreeGrafter"/>
</dbReference>
<evidence type="ECO:0000256" key="1">
    <source>
        <dbReference type="SAM" id="Phobius"/>
    </source>
</evidence>
<keyword evidence="1" id="KW-1133">Transmembrane helix</keyword>
<organism evidence="2 3">
    <name type="scientific">Fodinibius salinus</name>
    <dbReference type="NCBI Taxonomy" id="860790"/>
    <lineage>
        <taxon>Bacteria</taxon>
        <taxon>Pseudomonadati</taxon>
        <taxon>Balneolota</taxon>
        <taxon>Balneolia</taxon>
        <taxon>Balneolales</taxon>
        <taxon>Balneolaceae</taxon>
        <taxon>Fodinibius</taxon>
    </lineage>
</organism>
<dbReference type="InterPro" id="IPR008023">
    <property type="entry name" value="DUF748"/>
</dbReference>